<dbReference type="EMBL" id="CP157199">
    <property type="protein sequence ID" value="XBG60449.1"/>
    <property type="molecule type" value="Genomic_DNA"/>
</dbReference>
<gene>
    <name evidence="2" type="ORF">ABGB03_11335</name>
</gene>
<proteinExistence type="predicted"/>
<organism evidence="2">
    <name type="scientific">Pontimicrobium sp. SW4</name>
    <dbReference type="NCBI Taxonomy" id="3153519"/>
    <lineage>
        <taxon>Bacteria</taxon>
        <taxon>Pseudomonadati</taxon>
        <taxon>Bacteroidota</taxon>
        <taxon>Flavobacteriia</taxon>
        <taxon>Flavobacteriales</taxon>
        <taxon>Flavobacteriaceae</taxon>
        <taxon>Pontimicrobium</taxon>
    </lineage>
</organism>
<keyword evidence="1" id="KW-1133">Transmembrane helix</keyword>
<dbReference type="RefSeq" id="WP_347922648.1">
    <property type="nucleotide sequence ID" value="NZ_CP157199.1"/>
</dbReference>
<protein>
    <submittedName>
        <fullName evidence="2">Uncharacterized protein</fullName>
    </submittedName>
</protein>
<feature type="transmembrane region" description="Helical" evidence="1">
    <location>
        <begin position="59"/>
        <end position="76"/>
    </location>
</feature>
<keyword evidence="1" id="KW-0472">Membrane</keyword>
<accession>A0AAU7BR72</accession>
<feature type="transmembrane region" description="Helical" evidence="1">
    <location>
        <begin position="7"/>
        <end position="24"/>
    </location>
</feature>
<evidence type="ECO:0000313" key="2">
    <source>
        <dbReference type="EMBL" id="XBG60449.1"/>
    </source>
</evidence>
<feature type="transmembrane region" description="Helical" evidence="1">
    <location>
        <begin position="30"/>
        <end position="47"/>
    </location>
</feature>
<evidence type="ECO:0000256" key="1">
    <source>
        <dbReference type="SAM" id="Phobius"/>
    </source>
</evidence>
<name>A0AAU7BR72_9FLAO</name>
<reference evidence="2" key="1">
    <citation type="submission" date="2024-05" db="EMBL/GenBank/DDBJ databases">
        <title>Pontimicrobium maritimus sp. nov., isolated form sea water.</title>
        <authorList>
            <person name="Muhammad N."/>
            <person name="Vuong T.Q."/>
            <person name="Han H.L."/>
            <person name="Kim S.-G."/>
        </authorList>
    </citation>
    <scope>NUCLEOTIDE SEQUENCE</scope>
    <source>
        <strain evidence="2">SW4</strain>
    </source>
</reference>
<dbReference type="AlphaFoldDB" id="A0AAU7BR72"/>
<keyword evidence="1" id="KW-0812">Transmembrane</keyword>
<sequence length="111" mass="13161">MKILYILNKAILIITAILYLTLFLGLYSQIVLGLMQVFTSIILLFYWKKIKQQLRIKLYKYWIIISIYGLLWLIDWNASIELYVFVFGVIAIPLCIAVYFLSILNKIYKTQ</sequence>
<feature type="transmembrane region" description="Helical" evidence="1">
    <location>
        <begin position="82"/>
        <end position="104"/>
    </location>
</feature>